<feature type="transmembrane region" description="Helical" evidence="10">
    <location>
        <begin position="43"/>
        <end position="63"/>
    </location>
</feature>
<organism evidence="11 12">
    <name type="scientific">Zophobas morio</name>
    <dbReference type="NCBI Taxonomy" id="2755281"/>
    <lineage>
        <taxon>Eukaryota</taxon>
        <taxon>Metazoa</taxon>
        <taxon>Ecdysozoa</taxon>
        <taxon>Arthropoda</taxon>
        <taxon>Hexapoda</taxon>
        <taxon>Insecta</taxon>
        <taxon>Pterygota</taxon>
        <taxon>Neoptera</taxon>
        <taxon>Endopterygota</taxon>
        <taxon>Coleoptera</taxon>
        <taxon>Polyphaga</taxon>
        <taxon>Cucujiformia</taxon>
        <taxon>Tenebrionidae</taxon>
        <taxon>Zophobas</taxon>
    </lineage>
</organism>
<dbReference type="GO" id="GO:0005886">
    <property type="term" value="C:plasma membrane"/>
    <property type="evidence" value="ECO:0007669"/>
    <property type="project" value="UniProtKB-SubCell"/>
</dbReference>
<keyword evidence="6 10" id="KW-1133">Transmembrane helix</keyword>
<evidence type="ECO:0000256" key="9">
    <source>
        <dbReference type="ARBA" id="ARBA00023224"/>
    </source>
</evidence>
<dbReference type="GO" id="GO:0005549">
    <property type="term" value="F:odorant binding"/>
    <property type="evidence" value="ECO:0007669"/>
    <property type="project" value="InterPro"/>
</dbReference>
<evidence type="ECO:0000256" key="10">
    <source>
        <dbReference type="SAM" id="Phobius"/>
    </source>
</evidence>
<dbReference type="Proteomes" id="UP001168821">
    <property type="component" value="Unassembled WGS sequence"/>
</dbReference>
<dbReference type="PANTHER" id="PTHR21137">
    <property type="entry name" value="ODORANT RECEPTOR"/>
    <property type="match status" value="1"/>
</dbReference>
<dbReference type="GO" id="GO:0004984">
    <property type="term" value="F:olfactory receptor activity"/>
    <property type="evidence" value="ECO:0007669"/>
    <property type="project" value="InterPro"/>
</dbReference>
<dbReference type="AlphaFoldDB" id="A0AA38HQY4"/>
<sequence length="162" mass="19259">MTFTTAHEFHEIYYNVFPDLWDLHVMGEKTFKMLEKTATRLTLGYKISILLCILAATIGLPWYGDEYEIILPVRVFTDIFGKWRFPFIFIFYLSFYHAALTTLGCITGILYLMLHLYNQCFLLNRRLENLNHDVDTRGKGQYQDRVNYEITCCIRHHQTLLK</sequence>
<accession>A0AA38HQY4</accession>
<dbReference type="PANTHER" id="PTHR21137:SF35">
    <property type="entry name" value="ODORANT RECEPTOR 19A-RELATED"/>
    <property type="match status" value="1"/>
</dbReference>
<feature type="transmembrane region" description="Helical" evidence="10">
    <location>
        <begin position="83"/>
        <end position="116"/>
    </location>
</feature>
<evidence type="ECO:0000256" key="8">
    <source>
        <dbReference type="ARBA" id="ARBA00023170"/>
    </source>
</evidence>
<keyword evidence="12" id="KW-1185">Reference proteome</keyword>
<comment type="subcellular location">
    <subcellularLocation>
        <location evidence="1">Cell membrane</location>
        <topology evidence="1">Multi-pass membrane protein</topology>
    </subcellularLocation>
</comment>
<dbReference type="GO" id="GO:0007165">
    <property type="term" value="P:signal transduction"/>
    <property type="evidence" value="ECO:0007669"/>
    <property type="project" value="UniProtKB-KW"/>
</dbReference>
<dbReference type="InterPro" id="IPR004117">
    <property type="entry name" value="7tm6_olfct_rcpt"/>
</dbReference>
<comment type="caution">
    <text evidence="11">The sequence shown here is derived from an EMBL/GenBank/DDBJ whole genome shotgun (WGS) entry which is preliminary data.</text>
</comment>
<evidence type="ECO:0000256" key="6">
    <source>
        <dbReference type="ARBA" id="ARBA00022989"/>
    </source>
</evidence>
<gene>
    <name evidence="11" type="ORF">Zmor_028366</name>
</gene>
<protein>
    <submittedName>
        <fullName evidence="11">Uncharacterized protein</fullName>
    </submittedName>
</protein>
<proteinExistence type="predicted"/>
<evidence type="ECO:0000256" key="5">
    <source>
        <dbReference type="ARBA" id="ARBA00022725"/>
    </source>
</evidence>
<keyword evidence="5" id="KW-0552">Olfaction</keyword>
<dbReference type="EMBL" id="JALNTZ010000009">
    <property type="protein sequence ID" value="KAJ3641896.1"/>
    <property type="molecule type" value="Genomic_DNA"/>
</dbReference>
<evidence type="ECO:0000313" key="11">
    <source>
        <dbReference type="EMBL" id="KAJ3641896.1"/>
    </source>
</evidence>
<evidence type="ECO:0000256" key="4">
    <source>
        <dbReference type="ARBA" id="ARBA00022692"/>
    </source>
</evidence>
<keyword evidence="4 10" id="KW-0812">Transmembrane</keyword>
<dbReference type="Pfam" id="PF02949">
    <property type="entry name" value="7tm_6"/>
    <property type="match status" value="1"/>
</dbReference>
<reference evidence="11" key="1">
    <citation type="journal article" date="2023" name="G3 (Bethesda)">
        <title>Whole genome assemblies of Zophobas morio and Tenebrio molitor.</title>
        <authorList>
            <person name="Kaur S."/>
            <person name="Stinson S.A."/>
            <person name="diCenzo G.C."/>
        </authorList>
    </citation>
    <scope>NUCLEOTIDE SEQUENCE</scope>
    <source>
        <strain evidence="11">QUZm001</strain>
    </source>
</reference>
<evidence type="ECO:0000256" key="2">
    <source>
        <dbReference type="ARBA" id="ARBA00022475"/>
    </source>
</evidence>
<keyword evidence="2" id="KW-1003">Cell membrane</keyword>
<keyword evidence="3" id="KW-0716">Sensory transduction</keyword>
<evidence type="ECO:0000256" key="1">
    <source>
        <dbReference type="ARBA" id="ARBA00004651"/>
    </source>
</evidence>
<name>A0AA38HQY4_9CUCU</name>
<keyword evidence="7 10" id="KW-0472">Membrane</keyword>
<evidence type="ECO:0000256" key="3">
    <source>
        <dbReference type="ARBA" id="ARBA00022606"/>
    </source>
</evidence>
<evidence type="ECO:0000313" key="12">
    <source>
        <dbReference type="Proteomes" id="UP001168821"/>
    </source>
</evidence>
<keyword evidence="8" id="KW-0675">Receptor</keyword>
<keyword evidence="9" id="KW-0807">Transducer</keyword>
<evidence type="ECO:0000256" key="7">
    <source>
        <dbReference type="ARBA" id="ARBA00023136"/>
    </source>
</evidence>